<evidence type="ECO:0000256" key="3">
    <source>
        <dbReference type="ARBA" id="ARBA00022835"/>
    </source>
</evidence>
<dbReference type="Pfam" id="PF10447">
    <property type="entry name" value="EXOSC1"/>
    <property type="match status" value="1"/>
</dbReference>
<feature type="non-terminal residue" evidence="5">
    <location>
        <position position="62"/>
    </location>
</feature>
<keyword evidence="2" id="KW-0963">Cytoplasm</keyword>
<protein>
    <submittedName>
        <fullName evidence="5">1058_t:CDS:1</fullName>
    </submittedName>
</protein>
<dbReference type="Proteomes" id="UP000789396">
    <property type="component" value="Unassembled WGS sequence"/>
</dbReference>
<dbReference type="GO" id="GO:0006396">
    <property type="term" value="P:RNA processing"/>
    <property type="evidence" value="ECO:0007669"/>
    <property type="project" value="InterPro"/>
</dbReference>
<dbReference type="InterPro" id="IPR012340">
    <property type="entry name" value="NA-bd_OB-fold"/>
</dbReference>
<dbReference type="EMBL" id="CAJVPZ010036347">
    <property type="protein sequence ID" value="CAG8751035.1"/>
    <property type="molecule type" value="Genomic_DNA"/>
</dbReference>
<evidence type="ECO:0000259" key="4">
    <source>
        <dbReference type="Pfam" id="PF10447"/>
    </source>
</evidence>
<dbReference type="GO" id="GO:0005737">
    <property type="term" value="C:cytoplasm"/>
    <property type="evidence" value="ECO:0007669"/>
    <property type="project" value="TreeGrafter"/>
</dbReference>
<dbReference type="GO" id="GO:0005730">
    <property type="term" value="C:nucleolus"/>
    <property type="evidence" value="ECO:0007669"/>
    <property type="project" value="UniProtKB-SubCell"/>
</dbReference>
<organism evidence="5 6">
    <name type="scientific">Racocetra fulgida</name>
    <dbReference type="NCBI Taxonomy" id="60492"/>
    <lineage>
        <taxon>Eukaryota</taxon>
        <taxon>Fungi</taxon>
        <taxon>Fungi incertae sedis</taxon>
        <taxon>Mucoromycota</taxon>
        <taxon>Glomeromycotina</taxon>
        <taxon>Glomeromycetes</taxon>
        <taxon>Diversisporales</taxon>
        <taxon>Gigasporaceae</taxon>
        <taxon>Racocetra</taxon>
    </lineage>
</organism>
<dbReference type="GO" id="GO:0003723">
    <property type="term" value="F:RNA binding"/>
    <property type="evidence" value="ECO:0007669"/>
    <property type="project" value="InterPro"/>
</dbReference>
<comment type="caution">
    <text evidence="5">The sequence shown here is derived from an EMBL/GenBank/DDBJ whole genome shotgun (WGS) entry which is preliminary data.</text>
</comment>
<dbReference type="PANTHER" id="PTHR12686:SF8">
    <property type="entry name" value="EXOSOME COMPLEX COMPONENT CSL4"/>
    <property type="match status" value="1"/>
</dbReference>
<evidence type="ECO:0000256" key="2">
    <source>
        <dbReference type="ARBA" id="ARBA00022490"/>
    </source>
</evidence>
<dbReference type="PANTHER" id="PTHR12686">
    <property type="entry name" value="3'-5' EXORIBONUCLEASE CSL4-RELATED"/>
    <property type="match status" value="1"/>
</dbReference>
<dbReference type="InterPro" id="IPR019495">
    <property type="entry name" value="EXOSC1_C"/>
</dbReference>
<dbReference type="GO" id="GO:0000176">
    <property type="term" value="C:nuclear exosome (RNase complex)"/>
    <property type="evidence" value="ECO:0007669"/>
    <property type="project" value="TreeGrafter"/>
</dbReference>
<evidence type="ECO:0000313" key="6">
    <source>
        <dbReference type="Proteomes" id="UP000789396"/>
    </source>
</evidence>
<evidence type="ECO:0000313" key="5">
    <source>
        <dbReference type="EMBL" id="CAG8751035.1"/>
    </source>
</evidence>
<keyword evidence="3" id="KW-0271">Exosome</keyword>
<dbReference type="Gene3D" id="2.40.50.140">
    <property type="entry name" value="Nucleic acid-binding proteins"/>
    <property type="match status" value="1"/>
</dbReference>
<dbReference type="OrthoDB" id="440760at2759"/>
<feature type="non-terminal residue" evidence="5">
    <location>
        <position position="1"/>
    </location>
</feature>
<comment type="subcellular location">
    <subcellularLocation>
        <location evidence="1">Nucleus</location>
        <location evidence="1">Nucleolus</location>
    </subcellularLocation>
</comment>
<evidence type="ECO:0000256" key="1">
    <source>
        <dbReference type="ARBA" id="ARBA00004604"/>
    </source>
</evidence>
<dbReference type="AlphaFoldDB" id="A0A9N9ITQ4"/>
<feature type="domain" description="Exosome complex component CSL4 C-terminal" evidence="4">
    <location>
        <begin position="21"/>
        <end position="61"/>
    </location>
</feature>
<reference evidence="5" key="1">
    <citation type="submission" date="2021-06" db="EMBL/GenBank/DDBJ databases">
        <authorList>
            <person name="Kallberg Y."/>
            <person name="Tangrot J."/>
            <person name="Rosling A."/>
        </authorList>
    </citation>
    <scope>NUCLEOTIDE SEQUENCE</scope>
    <source>
        <strain evidence="5">IN212</strain>
    </source>
</reference>
<dbReference type="InterPro" id="IPR039771">
    <property type="entry name" value="Csl4"/>
</dbReference>
<name>A0A9N9ITQ4_9GLOM</name>
<keyword evidence="6" id="KW-1185">Reference proteome</keyword>
<sequence length="62" mass="7137">IRMTTKEAVVSIMVVGTMPCKDDFQEFLKSHIFLSSQDVRATEKDKVKIYNSFRLGDIIRAE</sequence>
<proteinExistence type="predicted"/>
<accession>A0A9N9ITQ4</accession>
<gene>
    <name evidence="5" type="ORF">RFULGI_LOCUS13596</name>
</gene>